<dbReference type="Proteomes" id="UP001159427">
    <property type="component" value="Unassembled WGS sequence"/>
</dbReference>
<feature type="domain" description="Ig-like" evidence="4">
    <location>
        <begin position="124"/>
        <end position="196"/>
    </location>
</feature>
<dbReference type="Pfam" id="PF00884">
    <property type="entry name" value="Sulfatase"/>
    <property type="match status" value="1"/>
</dbReference>
<comment type="caution">
    <text evidence="5">The sequence shown here is derived from an EMBL/GenBank/DDBJ whole genome shotgun (WGS) entry which is preliminary data.</text>
</comment>
<keyword evidence="3" id="KW-0812">Transmembrane</keyword>
<dbReference type="InterPro" id="IPR007110">
    <property type="entry name" value="Ig-like_dom"/>
</dbReference>
<dbReference type="PANTHER" id="PTHR43108">
    <property type="entry name" value="N-ACETYLGLUCOSAMINE-6-SULFATASE FAMILY MEMBER"/>
    <property type="match status" value="1"/>
</dbReference>
<dbReference type="Gene3D" id="3.40.720.10">
    <property type="entry name" value="Alkaline Phosphatase, subunit A"/>
    <property type="match status" value="1"/>
</dbReference>
<keyword evidence="3" id="KW-1133">Transmembrane helix</keyword>
<comment type="similarity">
    <text evidence="2">Belongs to the sulfatase family.</text>
</comment>
<sequence>MSLRETAGQPCLRLNFISPHFIYLIIYLFICLFIHLFISRWRTLLSVDDLVEEVITTLDAGKLLNNTYVIFSSDNGFHLGQFSLPQDKRQLYEFDVRVPFMIRGPGLKPKQTSQSPILNIDIAPTIVELAGGKAPESMDGRSILPLLVCSFEPLFTFFSPRFADVAWRTDFLIQHYGEGEVKIPGCPELSSGVFNCWPNCVCEDAWNNTYSCVRSVSSKEDMMYCEFEDKEAFLELYDVKKDRHQLKNLNKDVPPKFLEAKHRRLVDLATCSGASCRKAYQDGVDTLL</sequence>
<keyword evidence="6" id="KW-1185">Reference proteome</keyword>
<dbReference type="SUPFAM" id="SSF53649">
    <property type="entry name" value="Alkaline phosphatase-like"/>
    <property type="match status" value="1"/>
</dbReference>
<evidence type="ECO:0000313" key="6">
    <source>
        <dbReference type="Proteomes" id="UP001159427"/>
    </source>
</evidence>
<dbReference type="PANTHER" id="PTHR43108:SF8">
    <property type="entry name" value="SD21168P"/>
    <property type="match status" value="1"/>
</dbReference>
<protein>
    <recommendedName>
        <fullName evidence="4">Ig-like domain-containing protein</fullName>
    </recommendedName>
</protein>
<organism evidence="5 6">
    <name type="scientific">Porites evermanni</name>
    <dbReference type="NCBI Taxonomy" id="104178"/>
    <lineage>
        <taxon>Eukaryota</taxon>
        <taxon>Metazoa</taxon>
        <taxon>Cnidaria</taxon>
        <taxon>Anthozoa</taxon>
        <taxon>Hexacorallia</taxon>
        <taxon>Scleractinia</taxon>
        <taxon>Fungiina</taxon>
        <taxon>Poritidae</taxon>
        <taxon>Porites</taxon>
    </lineage>
</organism>
<name>A0ABN8LZD0_9CNID</name>
<evidence type="ECO:0000256" key="1">
    <source>
        <dbReference type="ARBA" id="ARBA00001913"/>
    </source>
</evidence>
<evidence type="ECO:0000259" key="4">
    <source>
        <dbReference type="PROSITE" id="PS50835"/>
    </source>
</evidence>
<comment type="cofactor">
    <cofactor evidence="1">
        <name>Ca(2+)</name>
        <dbReference type="ChEBI" id="CHEBI:29108"/>
    </cofactor>
</comment>
<feature type="transmembrane region" description="Helical" evidence="3">
    <location>
        <begin position="20"/>
        <end position="38"/>
    </location>
</feature>
<dbReference type="InterPro" id="IPR000917">
    <property type="entry name" value="Sulfatase_N"/>
</dbReference>
<dbReference type="InterPro" id="IPR017850">
    <property type="entry name" value="Alkaline_phosphatase_core_sf"/>
</dbReference>
<evidence type="ECO:0000256" key="3">
    <source>
        <dbReference type="SAM" id="Phobius"/>
    </source>
</evidence>
<gene>
    <name evidence="5" type="ORF">PEVE_00016309</name>
</gene>
<keyword evidence="3" id="KW-0472">Membrane</keyword>
<accession>A0ABN8LZD0</accession>
<evidence type="ECO:0000313" key="5">
    <source>
        <dbReference type="EMBL" id="CAH3022659.1"/>
    </source>
</evidence>
<reference evidence="5 6" key="1">
    <citation type="submission" date="2022-05" db="EMBL/GenBank/DDBJ databases">
        <authorList>
            <consortium name="Genoscope - CEA"/>
            <person name="William W."/>
        </authorList>
    </citation>
    <scope>NUCLEOTIDE SEQUENCE [LARGE SCALE GENOMIC DNA]</scope>
</reference>
<proteinExistence type="inferred from homology"/>
<dbReference type="PROSITE" id="PS50835">
    <property type="entry name" value="IG_LIKE"/>
    <property type="match status" value="1"/>
</dbReference>
<evidence type="ECO:0000256" key="2">
    <source>
        <dbReference type="ARBA" id="ARBA00008779"/>
    </source>
</evidence>
<dbReference type="EMBL" id="CALNXI010000228">
    <property type="protein sequence ID" value="CAH3022659.1"/>
    <property type="molecule type" value="Genomic_DNA"/>
</dbReference>